<dbReference type="SUPFAM" id="SSF51126">
    <property type="entry name" value="Pectin lyase-like"/>
    <property type="match status" value="1"/>
</dbReference>
<dbReference type="Proteomes" id="UP001268256">
    <property type="component" value="Unassembled WGS sequence"/>
</dbReference>
<dbReference type="AlphaFoldDB" id="A0AAE4JWM3"/>
<dbReference type="InterPro" id="IPR011050">
    <property type="entry name" value="Pectin_lyase_fold/virulence"/>
</dbReference>
<sequence>MAVKQVRNAIFAGLSGAVVIMAFANNLHDVTQRWWPNPFQASLSPAPNSNLNAIAQAADTPPNPNLLDRLQALTSTPTFYVAANGDDQQEGTANAPFQTLSQAITAVTTAQAKSPETQFIIQLAAGTYGDTNTSEPLLIPPGVTLKGQGAATTVKQSLQLSHNSRVEQLVLDETGILIRPQENATGEVSVQQVSITRGFLTIKAAGPLPTPKITVKQLTMADSCILVSGLARPEIRDVQLRGNVGVDDFSLAHCSENGLLASDDRMPLIQLLGAADLENIVVSNTNLALFNQAEGSVIKNLRIVNSLNGVENTGNLSLDGPNLENVSYTGICNQGTLTLQRPGFDPTTATTTAQCLVPGLDQPPPSPINLAGNLDNVKVN</sequence>
<dbReference type="RefSeq" id="WP_322878781.1">
    <property type="nucleotide sequence ID" value="NZ_JAVMIP010000013.1"/>
</dbReference>
<organism evidence="3 4">
    <name type="scientific">Pseudocalidococcus azoricus BACA0444</name>
    <dbReference type="NCBI Taxonomy" id="2918990"/>
    <lineage>
        <taxon>Bacteria</taxon>
        <taxon>Bacillati</taxon>
        <taxon>Cyanobacteriota</taxon>
        <taxon>Cyanophyceae</taxon>
        <taxon>Acaryochloridales</taxon>
        <taxon>Thermosynechococcaceae</taxon>
        <taxon>Pseudocalidococcus</taxon>
        <taxon>Pseudocalidococcus azoricus</taxon>
    </lineage>
</organism>
<proteinExistence type="predicted"/>
<keyword evidence="4" id="KW-1185">Reference proteome</keyword>
<dbReference type="InterPro" id="IPR011459">
    <property type="entry name" value="DUF1565"/>
</dbReference>
<name>A0AAE4JWM3_9CYAN</name>
<dbReference type="EMBL" id="JAVMIP010000013">
    <property type="protein sequence ID" value="MDS3861540.1"/>
    <property type="molecule type" value="Genomic_DNA"/>
</dbReference>
<protein>
    <submittedName>
        <fullName evidence="3">DUF1565 domain-containing protein</fullName>
    </submittedName>
</protein>
<feature type="region of interest" description="Disordered" evidence="1">
    <location>
        <begin position="361"/>
        <end position="380"/>
    </location>
</feature>
<gene>
    <name evidence="3" type="ORF">RIF25_12055</name>
</gene>
<dbReference type="InterPro" id="IPR012334">
    <property type="entry name" value="Pectin_lyas_fold"/>
</dbReference>
<reference evidence="4" key="1">
    <citation type="submission" date="2023-07" db="EMBL/GenBank/DDBJ databases">
        <authorList>
            <person name="Luz R."/>
            <person name="Cordeiro R."/>
            <person name="Fonseca A."/>
            <person name="Goncalves V."/>
        </authorList>
    </citation>
    <scope>NUCLEOTIDE SEQUENCE [LARGE SCALE GENOMIC DNA]</scope>
    <source>
        <strain evidence="4">BACA0444</strain>
    </source>
</reference>
<feature type="domain" description="DUF1565" evidence="2">
    <location>
        <begin position="84"/>
        <end position="159"/>
    </location>
</feature>
<evidence type="ECO:0000256" key="1">
    <source>
        <dbReference type="SAM" id="MobiDB-lite"/>
    </source>
</evidence>
<dbReference type="Gene3D" id="2.160.20.10">
    <property type="entry name" value="Single-stranded right-handed beta-helix, Pectin lyase-like"/>
    <property type="match status" value="1"/>
</dbReference>
<evidence type="ECO:0000313" key="4">
    <source>
        <dbReference type="Proteomes" id="UP001268256"/>
    </source>
</evidence>
<evidence type="ECO:0000313" key="3">
    <source>
        <dbReference type="EMBL" id="MDS3861540.1"/>
    </source>
</evidence>
<evidence type="ECO:0000259" key="2">
    <source>
        <dbReference type="Pfam" id="PF07602"/>
    </source>
</evidence>
<dbReference type="Pfam" id="PF07602">
    <property type="entry name" value="DUF1565"/>
    <property type="match status" value="1"/>
</dbReference>
<comment type="caution">
    <text evidence="3">The sequence shown here is derived from an EMBL/GenBank/DDBJ whole genome shotgun (WGS) entry which is preliminary data.</text>
</comment>
<accession>A0AAE4JWM3</accession>